<gene>
    <name evidence="1" type="ORF">NCTC12078_01029</name>
</gene>
<sequence length="204" mass="23780">MKFFVCLILVTLVGCNKSKVESKDHYSIENSEIQKISYKDFLVSINKNRKEEKSAYLFNFINNDVPNYWTSTPWSFNGTSREPQKGTIACGYFVTNILTDFGFKIDRVYLAQQPSSVMIKELCTEIKYFNRREDLDQYILSRNTNQIYIVGLDFHTGFITRQIKDTYFIHSNYIQNQGVIKELTKDSKALNASETFMIGTLNFQ</sequence>
<dbReference type="RefSeq" id="WP_130913756.1">
    <property type="nucleotide sequence ID" value="NZ_LR215974.1"/>
</dbReference>
<dbReference type="KEGG" id="ctai:NCTC12078_01029"/>
<accession>A0A4U8W9S5</accession>
<name>A0A4U8W9S5_9FLAO</name>
<dbReference type="PROSITE" id="PS51257">
    <property type="entry name" value="PROKAR_LIPOPROTEIN"/>
    <property type="match status" value="1"/>
</dbReference>
<reference evidence="1 2" key="1">
    <citation type="submission" date="2019-02" db="EMBL/GenBank/DDBJ databases">
        <authorList>
            <consortium name="Pathogen Informatics"/>
        </authorList>
    </citation>
    <scope>NUCLEOTIDE SEQUENCE [LARGE SCALE GENOMIC DNA]</scope>
    <source>
        <strain evidence="1 2">3012STDY6944375</strain>
    </source>
</reference>
<evidence type="ECO:0000313" key="2">
    <source>
        <dbReference type="Proteomes" id="UP000290013"/>
    </source>
</evidence>
<dbReference type="Proteomes" id="UP000290013">
    <property type="component" value="Chromosome"/>
</dbReference>
<protein>
    <submittedName>
        <fullName evidence="1">Uncharacterized protein</fullName>
    </submittedName>
</protein>
<evidence type="ECO:0000313" key="1">
    <source>
        <dbReference type="EMBL" id="VFB03041.1"/>
    </source>
</evidence>
<dbReference type="EMBL" id="LR215974">
    <property type="protein sequence ID" value="VFB03041.1"/>
    <property type="molecule type" value="Genomic_DNA"/>
</dbReference>
<proteinExistence type="predicted"/>
<dbReference type="AlphaFoldDB" id="A0A4U8W9S5"/>
<organism evidence="1 2">
    <name type="scientific">Chryseobacterium taihuense</name>
    <dbReference type="NCBI Taxonomy" id="1141221"/>
    <lineage>
        <taxon>Bacteria</taxon>
        <taxon>Pseudomonadati</taxon>
        <taxon>Bacteroidota</taxon>
        <taxon>Flavobacteriia</taxon>
        <taxon>Flavobacteriales</taxon>
        <taxon>Weeksellaceae</taxon>
        <taxon>Chryseobacterium group</taxon>
        <taxon>Chryseobacterium</taxon>
    </lineage>
</organism>